<evidence type="ECO:0000313" key="3">
    <source>
        <dbReference type="Proteomes" id="UP000008291"/>
    </source>
</evidence>
<dbReference type="EMBL" id="CP000116">
    <property type="protein sequence ID" value="AAZ97006.1"/>
    <property type="molecule type" value="Genomic_DNA"/>
</dbReference>
<dbReference type="Gene3D" id="3.40.1260.10">
    <property type="entry name" value="DsrEFH-like"/>
    <property type="match status" value="1"/>
</dbReference>
<feature type="signal peptide" evidence="1">
    <location>
        <begin position="1"/>
        <end position="29"/>
    </location>
</feature>
<accession>Q3SJZ0</accession>
<dbReference type="STRING" id="292415.Tbd_1053"/>
<feature type="chain" id="PRO_5004228910" evidence="1">
    <location>
        <begin position="30"/>
        <end position="180"/>
    </location>
</feature>
<gene>
    <name evidence="2" type="ordered locus">Tbd_1053</name>
</gene>
<evidence type="ECO:0000313" key="2">
    <source>
        <dbReference type="EMBL" id="AAZ97006.1"/>
    </source>
</evidence>
<sequence length="180" mass="20188">MEKRFVKVPPKIAALALFLALPVPLHAFAEEFAPYGTAKVDMHAMPVTDVVFDVNYEDPQQLNILYNFIRNTQAVTKGKVAVVTHGPELRAFAKENYAKYQGIVDKMAELAQDGVEFKMCSNAMKAAGFRAEDMHGFITVVPAGFPEIAYYQAKGYQYINPIPLPVKDVRYLDQSQLKKQ</sequence>
<dbReference type="AlphaFoldDB" id="Q3SJZ0"/>
<proteinExistence type="predicted"/>
<dbReference type="PANTHER" id="PTHR37691:SF1">
    <property type="entry name" value="BLR3518 PROTEIN"/>
    <property type="match status" value="1"/>
</dbReference>
<name>Q3SJZ0_THIDA</name>
<dbReference type="InterPro" id="IPR003787">
    <property type="entry name" value="Sulphur_relay_DsrE/F-like"/>
</dbReference>
<protein>
    <submittedName>
        <fullName evidence="2">Uncharacterized protein</fullName>
    </submittedName>
</protein>
<dbReference type="InterPro" id="IPR027396">
    <property type="entry name" value="DsrEFH-like"/>
</dbReference>
<keyword evidence="1" id="KW-0732">Signal</keyword>
<dbReference type="eggNOG" id="COG1416">
    <property type="taxonomic scope" value="Bacteria"/>
</dbReference>
<dbReference type="Pfam" id="PF02635">
    <property type="entry name" value="DsrE"/>
    <property type="match status" value="1"/>
</dbReference>
<evidence type="ECO:0000256" key="1">
    <source>
        <dbReference type="SAM" id="SignalP"/>
    </source>
</evidence>
<dbReference type="KEGG" id="tbd:Tbd_1053"/>
<dbReference type="SUPFAM" id="SSF75169">
    <property type="entry name" value="DsrEFH-like"/>
    <property type="match status" value="1"/>
</dbReference>
<organism evidence="2 3">
    <name type="scientific">Thiobacillus denitrificans (strain ATCC 25259 / T1)</name>
    <dbReference type="NCBI Taxonomy" id="292415"/>
    <lineage>
        <taxon>Bacteria</taxon>
        <taxon>Pseudomonadati</taxon>
        <taxon>Pseudomonadota</taxon>
        <taxon>Betaproteobacteria</taxon>
        <taxon>Nitrosomonadales</taxon>
        <taxon>Thiobacillaceae</taxon>
        <taxon>Thiobacillus</taxon>
    </lineage>
</organism>
<reference evidence="2 3" key="1">
    <citation type="journal article" date="2006" name="J. Bacteriol.">
        <title>The genome sequence of the obligately chemolithoautotrophic, facultatively anaerobic bacterium Thiobacillus denitrificans.</title>
        <authorList>
            <person name="Beller H.R."/>
            <person name="Chain P.S."/>
            <person name="Letain T.E."/>
            <person name="Chakicherla A."/>
            <person name="Larimer F.W."/>
            <person name="Richardson P.M."/>
            <person name="Coleman M.A."/>
            <person name="Wood A.P."/>
            <person name="Kelly D.P."/>
        </authorList>
    </citation>
    <scope>NUCLEOTIDE SEQUENCE [LARGE SCALE GENOMIC DNA]</scope>
    <source>
        <strain evidence="2 3">ATCC 25259</strain>
    </source>
</reference>
<keyword evidence="3" id="KW-1185">Reference proteome</keyword>
<dbReference type="PANTHER" id="PTHR37691">
    <property type="entry name" value="BLR3518 PROTEIN"/>
    <property type="match status" value="1"/>
</dbReference>
<dbReference type="HOGENOM" id="CLU_1495531_0_0_4"/>
<dbReference type="Proteomes" id="UP000008291">
    <property type="component" value="Chromosome"/>
</dbReference>